<evidence type="ECO:0000313" key="7">
    <source>
        <dbReference type="Proteomes" id="UP000183275"/>
    </source>
</evidence>
<dbReference type="InterPro" id="IPR053539">
    <property type="entry name" value="Scyllo-inosose_DH"/>
</dbReference>
<dbReference type="GO" id="GO:0030554">
    <property type="term" value="F:adenyl nucleotide binding"/>
    <property type="evidence" value="ECO:0007669"/>
    <property type="project" value="UniProtKB-ARBA"/>
</dbReference>
<comment type="similarity">
    <text evidence="4">Belongs to the zinc-containing alcohol dehydrogenase family.</text>
</comment>
<dbReference type="GO" id="GO:0008270">
    <property type="term" value="F:zinc ion binding"/>
    <property type="evidence" value="ECO:0007669"/>
    <property type="project" value="InterPro"/>
</dbReference>
<dbReference type="InterPro" id="IPR013149">
    <property type="entry name" value="ADH-like_C"/>
</dbReference>
<dbReference type="InterPro" id="IPR011032">
    <property type="entry name" value="GroES-like_sf"/>
</dbReference>
<keyword evidence="3" id="KW-0560">Oxidoreductase</keyword>
<dbReference type="Gene3D" id="3.90.180.10">
    <property type="entry name" value="Medium-chain alcohol dehydrogenases, catalytic domain"/>
    <property type="match status" value="1"/>
</dbReference>
<dbReference type="InterPro" id="IPR036291">
    <property type="entry name" value="NAD(P)-bd_dom_sf"/>
</dbReference>
<dbReference type="NCBIfam" id="NF041097">
    <property type="entry name" value="keto_inos_dh_IolM"/>
    <property type="match status" value="1"/>
</dbReference>
<dbReference type="InterPro" id="IPR013154">
    <property type="entry name" value="ADH-like_N"/>
</dbReference>
<dbReference type="GO" id="GO:0051262">
    <property type="term" value="P:protein tetramerization"/>
    <property type="evidence" value="ECO:0007669"/>
    <property type="project" value="UniProtKB-ARBA"/>
</dbReference>
<feature type="domain" description="Enoyl reductase (ER)" evidence="5">
    <location>
        <begin position="36"/>
        <end position="382"/>
    </location>
</feature>
<dbReference type="PANTHER" id="PTHR43401">
    <property type="entry name" value="L-THREONINE 3-DEHYDROGENASE"/>
    <property type="match status" value="1"/>
</dbReference>
<dbReference type="SUPFAM" id="SSF50129">
    <property type="entry name" value="GroES-like"/>
    <property type="match status" value="1"/>
</dbReference>
<dbReference type="Gene3D" id="3.40.50.720">
    <property type="entry name" value="NAD(P)-binding Rossmann-like Domain"/>
    <property type="match status" value="1"/>
</dbReference>
<dbReference type="AlphaFoldDB" id="A0A1I0QU88"/>
<dbReference type="PANTHER" id="PTHR43401:SF2">
    <property type="entry name" value="L-THREONINE 3-DEHYDROGENASE"/>
    <property type="match status" value="1"/>
</dbReference>
<proteinExistence type="inferred from homology"/>
<dbReference type="RefSeq" id="WP_049989914.1">
    <property type="nucleotide sequence ID" value="NZ_FOIS01000005.1"/>
</dbReference>
<keyword evidence="1 4" id="KW-0479">Metal-binding</keyword>
<name>A0A1I0QU88_9EURY</name>
<dbReference type="Pfam" id="PF08240">
    <property type="entry name" value="ADH_N"/>
    <property type="match status" value="1"/>
</dbReference>
<dbReference type="GO" id="GO:0043168">
    <property type="term" value="F:anion binding"/>
    <property type="evidence" value="ECO:0007669"/>
    <property type="project" value="UniProtKB-ARBA"/>
</dbReference>
<keyword evidence="2 4" id="KW-0862">Zinc</keyword>
<dbReference type="PROSITE" id="PS00059">
    <property type="entry name" value="ADH_ZINC"/>
    <property type="match status" value="1"/>
</dbReference>
<dbReference type="InterPro" id="IPR020843">
    <property type="entry name" value="ER"/>
</dbReference>
<evidence type="ECO:0000256" key="2">
    <source>
        <dbReference type="ARBA" id="ARBA00022833"/>
    </source>
</evidence>
<dbReference type="EMBL" id="FOIS01000005">
    <property type="protein sequence ID" value="SEW30971.1"/>
    <property type="molecule type" value="Genomic_DNA"/>
</dbReference>
<dbReference type="OrthoDB" id="73567at2157"/>
<dbReference type="GO" id="GO:0044281">
    <property type="term" value="P:small molecule metabolic process"/>
    <property type="evidence" value="ECO:0007669"/>
    <property type="project" value="UniProtKB-ARBA"/>
</dbReference>
<keyword evidence="7" id="KW-1185">Reference proteome</keyword>
<dbReference type="SUPFAM" id="SSF51735">
    <property type="entry name" value="NAD(P)-binding Rossmann-fold domains"/>
    <property type="match status" value="1"/>
</dbReference>
<dbReference type="eggNOG" id="arCOG01459">
    <property type="taxonomic scope" value="Archaea"/>
</dbReference>
<reference evidence="7" key="1">
    <citation type="submission" date="2016-10" db="EMBL/GenBank/DDBJ databases">
        <authorList>
            <person name="Varghese N."/>
        </authorList>
    </citation>
    <scope>NUCLEOTIDE SEQUENCE [LARGE SCALE GENOMIC DNA]</scope>
    <source>
        <strain evidence="7">CGMCC 1.12284</strain>
    </source>
</reference>
<evidence type="ECO:0000313" key="6">
    <source>
        <dbReference type="EMBL" id="SEW30971.1"/>
    </source>
</evidence>
<organism evidence="6 7">
    <name type="scientific">Natrinema salifodinae</name>
    <dbReference type="NCBI Taxonomy" id="1202768"/>
    <lineage>
        <taxon>Archaea</taxon>
        <taxon>Methanobacteriati</taxon>
        <taxon>Methanobacteriota</taxon>
        <taxon>Stenosarchaea group</taxon>
        <taxon>Halobacteria</taxon>
        <taxon>Halobacteriales</taxon>
        <taxon>Natrialbaceae</taxon>
        <taxon>Natrinema</taxon>
    </lineage>
</organism>
<dbReference type="InterPro" id="IPR002328">
    <property type="entry name" value="ADH_Zn_CS"/>
</dbReference>
<dbReference type="InterPro" id="IPR050129">
    <property type="entry name" value="Zn_alcohol_dh"/>
</dbReference>
<evidence type="ECO:0000259" key="5">
    <source>
        <dbReference type="SMART" id="SM00829"/>
    </source>
</evidence>
<protein>
    <submittedName>
        <fullName evidence="6">Threonine dehydrogenase</fullName>
    </submittedName>
</protein>
<accession>A0A1I0QU88</accession>
<gene>
    <name evidence="6" type="ORF">SAMN05216285_3930</name>
</gene>
<dbReference type="SMART" id="SM00829">
    <property type="entry name" value="PKS_ER"/>
    <property type="match status" value="1"/>
</dbReference>
<evidence type="ECO:0000256" key="4">
    <source>
        <dbReference type="RuleBase" id="RU361277"/>
    </source>
</evidence>
<evidence type="ECO:0000256" key="1">
    <source>
        <dbReference type="ARBA" id="ARBA00022723"/>
    </source>
</evidence>
<comment type="cofactor">
    <cofactor evidence="4">
        <name>Zn(2+)</name>
        <dbReference type="ChEBI" id="CHEBI:29105"/>
    </cofactor>
</comment>
<dbReference type="Proteomes" id="UP000183275">
    <property type="component" value="Unassembled WGS sequence"/>
</dbReference>
<dbReference type="STRING" id="1202768.SAMN05216285_3930"/>
<dbReference type="GO" id="GO:0016616">
    <property type="term" value="F:oxidoreductase activity, acting on the CH-OH group of donors, NAD or NADP as acceptor"/>
    <property type="evidence" value="ECO:0007669"/>
    <property type="project" value="UniProtKB-ARBA"/>
</dbReference>
<evidence type="ECO:0000256" key="3">
    <source>
        <dbReference type="ARBA" id="ARBA00023002"/>
    </source>
</evidence>
<sequence>MQSLVVDAEWDPRSEYDVSDAERASKKAMNSSQVWRDPDLRVTERERPTPADDEVLVRVRYAGVCGSDVSMLETDEDGYVHYSAYLGLPNVIGHEFAGEIVETGDDAQLFEAGDLVTAEVTDYCGRCDMCRQGFMGHCENFEQLGFTIPGAFAEYVAVPEKLCWDVSSLREAYGTDDEVLRAAATIEPSTITYHGLFARADGILPGDYHVYHGAGPIGLTGMNVSRAAGAGKVIAFEPSDARREVARDLGFDHVYDPIERDPAETIASITDGQGADVHVETAGAVGQTYPAIEDSLAEGANVVHISNAGSDPGLALRKYQGSGAQLYGSEGHTGHQVYPRVIRLMAAGKLDNRPIVTSTFDLENAADAVRQAAERVDGKVLVEI</sequence>
<dbReference type="Pfam" id="PF00107">
    <property type="entry name" value="ADH_zinc_N"/>
    <property type="match status" value="1"/>
</dbReference>